<dbReference type="InterPro" id="IPR002035">
    <property type="entry name" value="VWF_A"/>
</dbReference>
<dbReference type="SUPFAM" id="SSF53300">
    <property type="entry name" value="vWA-like"/>
    <property type="match status" value="1"/>
</dbReference>
<dbReference type="Gene3D" id="3.40.50.410">
    <property type="entry name" value="von Willebrand factor, type A domain"/>
    <property type="match status" value="1"/>
</dbReference>
<sequence length="1162" mass="130418">MNNTPAENRDEQIPATMEKISGLIASHFPKLTGSVDSSEISRLAAGFEDLDDEELEAVLHAGKGALRRGTRVLIAYLGAAPGVYKSIGKEEFENWLSLARNISKLSVSCCEGFFDSSIPIIKKGGLELLENWTNTGIALSEQNKWMAIAYFKHTGKVVVSAGPERFQELVETGKELGNINIKVSEAYFEHLIQLHSLLTTEEFTLFCHITESISKSHWLTAIELINLTGKILPAVPPQRRKELLISMDNILTFGEAPAMALFRNAGKIMKTADERDLVFLMDIATDLANTDNESAKLFLNTITQYPGKLELIEVEEWKDKGIASFPDNKIALRAFIQASLAIGKHSEDTDPSIRSLLIDKGIQLADIQPECVPAYFDNASEAYNLFTSEMFEEWTGTGEGIGIQDPALASAYFVNSVQALSKISPQYHDEIFRIANRLLGKESALASAFFKDLGLFVRNTKPENAGKWADIGLKIYEKDRKLAIDYFSHSPPILDKLDISELEEWALKGLENIEDKTPAGKAYFSLESKSSNEFIEELTGSIALKKVANVLRYYALGLSNTNFIIRSMATLPLQVEAQGMNPIIAGNTIYLAPKMRIYEDIEDNFKIYKLSMMHEVGHIRFSSMDVPHENAAALMEKISKKYPIENEKELSSPENHSKVPVDIIDILSLFPNQVLAATILGVLEDARVEYMIMDHYRGVRSDLENVRHKMLLMRLAPEGGLEEFMEALLWISTGHEPAFKISETTREILDEIREILADTIFREDSSTLSALETAFEIYAMLDGYFGPLGPVEYEMLKNIGYRGMDIGATGSKDPMMTKPFENVIKNFIPETETDLTAHENRPKEKATEKPTHALDKNWRVLGSYKYDEWDSVINDYRSDWSTINEIEPIGGSTSYYTKAMERYGNEISLLKHTFSLMKPEAFHRMKGQNDGTEVDIDAFIDSLIAKKCGINPDEGLYLRWDKHERDVATLFLMDVSASTRKILGADGRSILDVEKDSLIIMSQALESIGDNYAIYAFSGKSRDDVEYFVIKEFDEDLSDNVARRISLLQPASNTRLGPAIRHSIKKLEHAGARTKMLVLLSDGEPYDRSKGEDSYQGDLAQEDTRVAISEGRARGMHFFCITVDRNPGEYLDNIFSDVGYTIIDDALMLPETLPLLYKRLTT</sequence>
<dbReference type="Proteomes" id="UP001183006">
    <property type="component" value="Chromosome"/>
</dbReference>
<dbReference type="InterPro" id="IPR051928">
    <property type="entry name" value="NorD/CobT"/>
</dbReference>
<name>A0AA51UE73_9EURY</name>
<protein>
    <recommendedName>
        <fullName evidence="1">VWFA domain-containing protein</fullName>
    </recommendedName>
</protein>
<keyword evidence="3" id="KW-1185">Reference proteome</keyword>
<dbReference type="PANTHER" id="PTHR41248:SF1">
    <property type="entry name" value="NORD PROTEIN"/>
    <property type="match status" value="1"/>
</dbReference>
<gene>
    <name evidence="2" type="ORF">RE476_09310</name>
</gene>
<reference evidence="2" key="1">
    <citation type="submission" date="2023-08" db="EMBL/GenBank/DDBJ databases">
        <title>Methanolobus mangrovi sp. nov. and Methanolobus sediminis sp. nov, two novel methylotrophic methanogens isolated from mangrove sediments in China.</title>
        <authorList>
            <person name="Zhou J."/>
        </authorList>
    </citation>
    <scope>NUCLEOTIDE SEQUENCE</scope>
    <source>
        <strain evidence="2">FTZ2</strain>
    </source>
</reference>
<dbReference type="PANTHER" id="PTHR41248">
    <property type="entry name" value="NORD PROTEIN"/>
    <property type="match status" value="1"/>
</dbReference>
<dbReference type="PROSITE" id="PS50234">
    <property type="entry name" value="VWFA"/>
    <property type="match status" value="1"/>
</dbReference>
<accession>A0AA51UE73</accession>
<dbReference type="GeneID" id="84230337"/>
<dbReference type="AlphaFoldDB" id="A0AA51UE73"/>
<evidence type="ECO:0000313" key="2">
    <source>
        <dbReference type="EMBL" id="WMW21582.1"/>
    </source>
</evidence>
<dbReference type="CDD" id="cd01454">
    <property type="entry name" value="vWA_norD_type"/>
    <property type="match status" value="1"/>
</dbReference>
<evidence type="ECO:0000259" key="1">
    <source>
        <dbReference type="PROSITE" id="PS50234"/>
    </source>
</evidence>
<dbReference type="SMART" id="SM00327">
    <property type="entry name" value="VWA"/>
    <property type="match status" value="1"/>
</dbReference>
<dbReference type="RefSeq" id="WP_309307370.1">
    <property type="nucleotide sequence ID" value="NZ_CP133594.1"/>
</dbReference>
<feature type="domain" description="VWFA" evidence="1">
    <location>
        <begin position="968"/>
        <end position="1160"/>
    </location>
</feature>
<organism evidence="2 3">
    <name type="scientific">Methanolobus mangrovi</name>
    <dbReference type="NCBI Taxonomy" id="3072977"/>
    <lineage>
        <taxon>Archaea</taxon>
        <taxon>Methanobacteriati</taxon>
        <taxon>Methanobacteriota</taxon>
        <taxon>Stenosarchaea group</taxon>
        <taxon>Methanomicrobia</taxon>
        <taxon>Methanosarcinales</taxon>
        <taxon>Methanosarcinaceae</taxon>
        <taxon>Methanolobus</taxon>
    </lineage>
</organism>
<proteinExistence type="predicted"/>
<evidence type="ECO:0000313" key="3">
    <source>
        <dbReference type="Proteomes" id="UP001183006"/>
    </source>
</evidence>
<dbReference type="KEGG" id="mmav:RE476_09310"/>
<dbReference type="EMBL" id="CP133594">
    <property type="protein sequence ID" value="WMW21582.1"/>
    <property type="molecule type" value="Genomic_DNA"/>
</dbReference>
<dbReference type="InterPro" id="IPR036465">
    <property type="entry name" value="vWFA_dom_sf"/>
</dbReference>